<dbReference type="InterPro" id="IPR014991">
    <property type="entry name" value="DUF1840"/>
</dbReference>
<accession>W0SJH8</accession>
<feature type="region of interest" description="Disordered" evidence="1">
    <location>
        <begin position="58"/>
        <end position="85"/>
    </location>
</feature>
<dbReference type="AlphaFoldDB" id="W0SJH8"/>
<name>W0SJH8_9PROT</name>
<sequence length="113" mass="12534">MIVTFQSPASGDVIMFGDVAQRMMKLMGKDVTDKGIVTVEQLPEAIARLKAAIEEDKQQRAGLQEEDLPRTEPDRSGGAQSSRPFVTLTQRAVPLLELLEWSLKKKKPVVWGV</sequence>
<evidence type="ECO:0000313" key="2">
    <source>
        <dbReference type="EMBL" id="BAO31339.1"/>
    </source>
</evidence>
<dbReference type="OrthoDB" id="5296629at2"/>
<protein>
    <recommendedName>
        <fullName evidence="4">DUF1840 domain-containing protein</fullName>
    </recommendedName>
</protein>
<dbReference type="Proteomes" id="UP000031637">
    <property type="component" value="Chromosome"/>
</dbReference>
<evidence type="ECO:0008006" key="4">
    <source>
        <dbReference type="Google" id="ProtNLM"/>
    </source>
</evidence>
<dbReference type="Pfam" id="PF08895">
    <property type="entry name" value="DUF1840"/>
    <property type="match status" value="1"/>
</dbReference>
<dbReference type="HOGENOM" id="CLU_146690_1_0_4"/>
<organism evidence="2 3">
    <name type="scientific">Sulfuritalea hydrogenivorans sk43H</name>
    <dbReference type="NCBI Taxonomy" id="1223802"/>
    <lineage>
        <taxon>Bacteria</taxon>
        <taxon>Pseudomonadati</taxon>
        <taxon>Pseudomonadota</taxon>
        <taxon>Betaproteobacteria</taxon>
        <taxon>Nitrosomonadales</taxon>
        <taxon>Sterolibacteriaceae</taxon>
        <taxon>Sulfuritalea</taxon>
    </lineage>
</organism>
<proteinExistence type="predicted"/>
<dbReference type="EMBL" id="AP012547">
    <property type="protein sequence ID" value="BAO31339.1"/>
    <property type="molecule type" value="Genomic_DNA"/>
</dbReference>
<dbReference type="KEGG" id="shd:SUTH_03569"/>
<keyword evidence="3" id="KW-1185">Reference proteome</keyword>
<dbReference type="STRING" id="1223802.SUTH_03569"/>
<evidence type="ECO:0000256" key="1">
    <source>
        <dbReference type="SAM" id="MobiDB-lite"/>
    </source>
</evidence>
<dbReference type="RefSeq" id="WP_041101163.1">
    <property type="nucleotide sequence ID" value="NZ_AP012547.1"/>
</dbReference>
<evidence type="ECO:0000313" key="3">
    <source>
        <dbReference type="Proteomes" id="UP000031637"/>
    </source>
</evidence>
<gene>
    <name evidence="2" type="ORF">SUTH_03569</name>
</gene>
<reference evidence="2 3" key="1">
    <citation type="journal article" date="2014" name="Syst. Appl. Microbiol.">
        <title>Complete genomes of freshwater sulfur oxidizers Sulfuricella denitrificans skB26 and Sulfuritalea hydrogenivorans sk43H: genetic insights into the sulfur oxidation pathway of betaproteobacteria.</title>
        <authorList>
            <person name="Watanabe T."/>
            <person name="Kojima H."/>
            <person name="Fukui M."/>
        </authorList>
    </citation>
    <scope>NUCLEOTIDE SEQUENCE [LARGE SCALE GENOMIC DNA]</scope>
    <source>
        <strain evidence="2">DSM22779</strain>
    </source>
</reference>